<proteinExistence type="predicted"/>
<accession>A0A9Q3J8E7</accession>
<organism evidence="1 2">
    <name type="scientific">Austropuccinia psidii MF-1</name>
    <dbReference type="NCBI Taxonomy" id="1389203"/>
    <lineage>
        <taxon>Eukaryota</taxon>
        <taxon>Fungi</taxon>
        <taxon>Dikarya</taxon>
        <taxon>Basidiomycota</taxon>
        <taxon>Pucciniomycotina</taxon>
        <taxon>Pucciniomycetes</taxon>
        <taxon>Pucciniales</taxon>
        <taxon>Sphaerophragmiaceae</taxon>
        <taxon>Austropuccinia</taxon>
    </lineage>
</organism>
<name>A0A9Q3J8E7_9BASI</name>
<sequence>MERLWKFTVIISHGQMTTLALCGPLGPHPLHWPSWLQGHISSLTPLRVSPSFQGLRPLGQTSSIMSFCAIWGVYNVSGPFWPKITVVKGGQDLWPQTTFWCTLPNFGQNFHKSPDPFENQEAAPQSYQRATNHLQGQRTLPKLLEPIFDGHQPMPYIVSYIIMPHFLSEIQ</sequence>
<gene>
    <name evidence="1" type="ORF">O181_097159</name>
</gene>
<evidence type="ECO:0000313" key="2">
    <source>
        <dbReference type="Proteomes" id="UP000765509"/>
    </source>
</evidence>
<keyword evidence="2" id="KW-1185">Reference proteome</keyword>
<reference evidence="1" key="1">
    <citation type="submission" date="2021-03" db="EMBL/GenBank/DDBJ databases">
        <title>Draft genome sequence of rust myrtle Austropuccinia psidii MF-1, a brazilian biotype.</title>
        <authorList>
            <person name="Quecine M.C."/>
            <person name="Pachon D.M.R."/>
            <person name="Bonatelli M.L."/>
            <person name="Correr F.H."/>
            <person name="Franceschini L.M."/>
            <person name="Leite T.F."/>
            <person name="Margarido G.R.A."/>
            <person name="Almeida C.A."/>
            <person name="Ferrarezi J.A."/>
            <person name="Labate C.A."/>
        </authorList>
    </citation>
    <scope>NUCLEOTIDE SEQUENCE</scope>
    <source>
        <strain evidence="1">MF-1</strain>
    </source>
</reference>
<protein>
    <submittedName>
        <fullName evidence="1">Uncharacterized protein</fullName>
    </submittedName>
</protein>
<comment type="caution">
    <text evidence="1">The sequence shown here is derived from an EMBL/GenBank/DDBJ whole genome shotgun (WGS) entry which is preliminary data.</text>
</comment>
<dbReference type="EMBL" id="AVOT02065319">
    <property type="protein sequence ID" value="MBW0557444.1"/>
    <property type="molecule type" value="Genomic_DNA"/>
</dbReference>
<evidence type="ECO:0000313" key="1">
    <source>
        <dbReference type="EMBL" id="MBW0557444.1"/>
    </source>
</evidence>
<dbReference type="AlphaFoldDB" id="A0A9Q3J8E7"/>
<dbReference type="Proteomes" id="UP000765509">
    <property type="component" value="Unassembled WGS sequence"/>
</dbReference>